<feature type="chain" id="PRO_5032352306" description="Pyrrolo-quinoline quinone repeat domain-containing protein" evidence="1">
    <location>
        <begin position="27"/>
        <end position="999"/>
    </location>
</feature>
<dbReference type="InterPro" id="IPR002372">
    <property type="entry name" value="PQQ_rpt_dom"/>
</dbReference>
<proteinExistence type="predicted"/>
<evidence type="ECO:0000256" key="1">
    <source>
        <dbReference type="SAM" id="SignalP"/>
    </source>
</evidence>
<evidence type="ECO:0000313" key="4">
    <source>
        <dbReference type="Proteomes" id="UP000613740"/>
    </source>
</evidence>
<dbReference type="SMART" id="SM00564">
    <property type="entry name" value="PQQ"/>
    <property type="match status" value="9"/>
</dbReference>
<name>A0A835TA08_9CHLO</name>
<feature type="domain" description="Pyrrolo-quinoline quinone repeat" evidence="2">
    <location>
        <begin position="213"/>
        <end position="372"/>
    </location>
</feature>
<dbReference type="PANTHER" id="PTHR34512">
    <property type="entry name" value="CELL SURFACE PROTEIN"/>
    <property type="match status" value="1"/>
</dbReference>
<dbReference type="InterPro" id="IPR011047">
    <property type="entry name" value="Quinoprotein_ADH-like_sf"/>
</dbReference>
<feature type="domain" description="Pyrrolo-quinoline quinone repeat" evidence="2">
    <location>
        <begin position="119"/>
        <end position="180"/>
    </location>
</feature>
<feature type="domain" description="Pyrrolo-quinoline quinone repeat" evidence="2">
    <location>
        <begin position="443"/>
        <end position="631"/>
    </location>
</feature>
<dbReference type="Gene3D" id="2.130.10.10">
    <property type="entry name" value="YVTN repeat-like/Quinoprotein amine dehydrogenase"/>
    <property type="match status" value="3"/>
</dbReference>
<accession>A0A835TA08</accession>
<dbReference type="SUPFAM" id="SSF50998">
    <property type="entry name" value="Quinoprotein alcohol dehydrogenase-like"/>
    <property type="match status" value="3"/>
</dbReference>
<dbReference type="OrthoDB" id="536707at2759"/>
<dbReference type="Pfam" id="PF13360">
    <property type="entry name" value="PQQ_2"/>
    <property type="match status" value="3"/>
</dbReference>
<dbReference type="InterPro" id="IPR015943">
    <property type="entry name" value="WD40/YVTN_repeat-like_dom_sf"/>
</dbReference>
<sequence>MTGIRLNAAVLGLLALAAALLAMTYGQTPEVCWVRQFGFSTFGIIAGAGTNRVTPVAGGSILVSADTAMLCFERTGELRWVFHFERLREAVVDNDTFIYPARQDGVNPLWVDPVTELAYLGASSRVLYAIDIASGALRWSWSGARSVFESITGGDGRVHVETTDFKHWALDAATGRVLWGAEFRRVSNCQTGVFNGVRAGAFLWQSTEPAIVQQLWEPDMPFKTFPAYPNGLAYISDSAGQVFAFDLRTGKIVWKTDAGAGYLFQFNHRMNLELWEDLLIVQSQGFISQSGDKNYGILAAYNSLTGERLWIRDDVYPGLCGMTVSGGLLVYSALIQAHSTEVTGPNQAPPAIQLVAIQQDGSEVWKYQSSEKVCTGSLQELDGIVYFLHAGFNVPGGGMQLLALPAAPKEGVQACPADVASPPPTPPVPAQPVPMARAAVASGGPYCWRQTLAYKPLGSPATDGERVYIQDNAGLIMAIDIATGEAVWKASAGPGSVSAAYPTNVLVADGLLLLGTAASDVQVREATTGHLLWRFASGSRPNRLNWFPSFYGYPAYANGIMYIGTPDAYINAFNATTGDFVWSYYIDAFRPDTVQYDPVDGLVYAIAHDSDANSPLAYGRLLAFDALNGSEPVFDRRMPSFVSESGFLNIAGRDSGRPYMVFMTGGNDMLAYSVGRDGGDLLWTYSLDQSKYAKQESVLLVDGKTLGFNDTDLAFWGDLDSDVVAIRLADFTELWRINVKDIDLFPEMESLPPPLIWLQFTLSNGALYVPTSQGLFVLNATTGAPLWTDLRGRLNDMVLVVERPELGGPQVVYGRYLSNVDSSVPACRPNNPAGGGISTLASEIPTVVTRTSGMNYPTCPPCPAHANCTSAPAPAAPAAPTSASVSLGLTVVSAKLLRADKAAQGRLEAALSKLIDSSKAVRVGVTGVDAVGSSSSSSGAAVVRFAIKASSSKALAAAVDELQGAALDGKLQAVLGAKGARGGALAAAKVRSLVVVVAP</sequence>
<evidence type="ECO:0000259" key="2">
    <source>
        <dbReference type="Pfam" id="PF13360"/>
    </source>
</evidence>
<evidence type="ECO:0000313" key="3">
    <source>
        <dbReference type="EMBL" id="KAG2439817.1"/>
    </source>
</evidence>
<feature type="signal peptide" evidence="1">
    <location>
        <begin position="1"/>
        <end position="26"/>
    </location>
</feature>
<dbReference type="InterPro" id="IPR018391">
    <property type="entry name" value="PQQ_b-propeller_rpt"/>
</dbReference>
<gene>
    <name evidence="3" type="ORF">HYH02_010451</name>
</gene>
<organism evidence="3 4">
    <name type="scientific">Chlamydomonas schloesseri</name>
    <dbReference type="NCBI Taxonomy" id="2026947"/>
    <lineage>
        <taxon>Eukaryota</taxon>
        <taxon>Viridiplantae</taxon>
        <taxon>Chlorophyta</taxon>
        <taxon>core chlorophytes</taxon>
        <taxon>Chlorophyceae</taxon>
        <taxon>CS clade</taxon>
        <taxon>Chlamydomonadales</taxon>
        <taxon>Chlamydomonadaceae</taxon>
        <taxon>Chlamydomonas</taxon>
    </lineage>
</organism>
<reference evidence="3" key="1">
    <citation type="journal article" date="2020" name="bioRxiv">
        <title>Comparative genomics of Chlamydomonas.</title>
        <authorList>
            <person name="Craig R.J."/>
            <person name="Hasan A.R."/>
            <person name="Ness R.W."/>
            <person name="Keightley P.D."/>
        </authorList>
    </citation>
    <scope>NUCLEOTIDE SEQUENCE</scope>
    <source>
        <strain evidence="3">CCAP 11/173</strain>
    </source>
</reference>
<keyword evidence="1" id="KW-0732">Signal</keyword>
<comment type="caution">
    <text evidence="3">The sequence shown here is derived from an EMBL/GenBank/DDBJ whole genome shotgun (WGS) entry which is preliminary data.</text>
</comment>
<protein>
    <recommendedName>
        <fullName evidence="2">Pyrrolo-quinoline quinone repeat domain-containing protein</fullName>
    </recommendedName>
</protein>
<keyword evidence="4" id="KW-1185">Reference proteome</keyword>
<dbReference type="EMBL" id="JAEHOD010000039">
    <property type="protein sequence ID" value="KAG2439817.1"/>
    <property type="molecule type" value="Genomic_DNA"/>
</dbReference>
<dbReference type="PANTHER" id="PTHR34512:SF30">
    <property type="entry name" value="OUTER MEMBRANE PROTEIN ASSEMBLY FACTOR BAMB"/>
    <property type="match status" value="1"/>
</dbReference>
<dbReference type="AlphaFoldDB" id="A0A835TA08"/>
<dbReference type="Proteomes" id="UP000613740">
    <property type="component" value="Unassembled WGS sequence"/>
</dbReference>